<sequence length="231" mass="25705">MAPFTASSIITTSSSIRVVSDKQLTLYRFRGSPFSHKIELALAEANAPTKLYEVDLFNKPEWFAEKINPTGKIPAITYGGPDVDPQDPSPVSEKLAESGVVLEFIADLYPDSGLCQKTLPFAPGVKESVESLLKGIEAVQALLPESGEYAVEDAYTIADATLIPWILWLKVTYEHELGKFAPEEARKLKAELHGPKFEKFMRYGQKMLERKTTQSTFDEACISFIHQSIVF</sequence>
<organism evidence="1 2">
    <name type="scientific">Hygrophoropsis aurantiaca</name>
    <dbReference type="NCBI Taxonomy" id="72124"/>
    <lineage>
        <taxon>Eukaryota</taxon>
        <taxon>Fungi</taxon>
        <taxon>Dikarya</taxon>
        <taxon>Basidiomycota</taxon>
        <taxon>Agaricomycotina</taxon>
        <taxon>Agaricomycetes</taxon>
        <taxon>Agaricomycetidae</taxon>
        <taxon>Boletales</taxon>
        <taxon>Coniophorineae</taxon>
        <taxon>Hygrophoropsidaceae</taxon>
        <taxon>Hygrophoropsis</taxon>
    </lineage>
</organism>
<dbReference type="EMBL" id="MU267630">
    <property type="protein sequence ID" value="KAH7913483.1"/>
    <property type="molecule type" value="Genomic_DNA"/>
</dbReference>
<dbReference type="Proteomes" id="UP000790377">
    <property type="component" value="Unassembled WGS sequence"/>
</dbReference>
<accession>A0ACB8AL47</accession>
<name>A0ACB8AL47_9AGAM</name>
<comment type="caution">
    <text evidence="1">The sequence shown here is derived from an EMBL/GenBank/DDBJ whole genome shotgun (WGS) entry which is preliminary data.</text>
</comment>
<gene>
    <name evidence="1" type="ORF">BJ138DRAFT_1099464</name>
</gene>
<protein>
    <submittedName>
        <fullName evidence="1">Glutathione S-transferase C-terminal-like protein</fullName>
    </submittedName>
</protein>
<evidence type="ECO:0000313" key="2">
    <source>
        <dbReference type="Proteomes" id="UP000790377"/>
    </source>
</evidence>
<keyword evidence="2" id="KW-1185">Reference proteome</keyword>
<reference evidence="1" key="1">
    <citation type="journal article" date="2021" name="New Phytol.">
        <title>Evolutionary innovations through gain and loss of genes in the ectomycorrhizal Boletales.</title>
        <authorList>
            <person name="Wu G."/>
            <person name="Miyauchi S."/>
            <person name="Morin E."/>
            <person name="Kuo A."/>
            <person name="Drula E."/>
            <person name="Varga T."/>
            <person name="Kohler A."/>
            <person name="Feng B."/>
            <person name="Cao Y."/>
            <person name="Lipzen A."/>
            <person name="Daum C."/>
            <person name="Hundley H."/>
            <person name="Pangilinan J."/>
            <person name="Johnson J."/>
            <person name="Barry K."/>
            <person name="LaButti K."/>
            <person name="Ng V."/>
            <person name="Ahrendt S."/>
            <person name="Min B."/>
            <person name="Choi I.G."/>
            <person name="Park H."/>
            <person name="Plett J.M."/>
            <person name="Magnuson J."/>
            <person name="Spatafora J.W."/>
            <person name="Nagy L.G."/>
            <person name="Henrissat B."/>
            <person name="Grigoriev I.V."/>
            <person name="Yang Z.L."/>
            <person name="Xu J."/>
            <person name="Martin F.M."/>
        </authorList>
    </citation>
    <scope>NUCLEOTIDE SEQUENCE</scope>
    <source>
        <strain evidence="1">ATCC 28755</strain>
    </source>
</reference>
<evidence type="ECO:0000313" key="1">
    <source>
        <dbReference type="EMBL" id="KAH7913483.1"/>
    </source>
</evidence>
<proteinExistence type="predicted"/>